<reference evidence="1 2" key="1">
    <citation type="submission" date="2018-08" db="EMBL/GenBank/DDBJ databases">
        <title>Genomic Encyclopedia of Archaeal and Bacterial Type Strains, Phase II (KMG-II): from individual species to whole genera.</title>
        <authorList>
            <person name="Goeker M."/>
        </authorList>
    </citation>
    <scope>NUCLEOTIDE SEQUENCE [LARGE SCALE GENOMIC DNA]</scope>
    <source>
        <strain evidence="1 2">DSM 100880</strain>
    </source>
</reference>
<evidence type="ECO:0000313" key="2">
    <source>
        <dbReference type="Proteomes" id="UP000257136"/>
    </source>
</evidence>
<dbReference type="EMBL" id="QUNI01000011">
    <property type="protein sequence ID" value="REG96043.1"/>
    <property type="molecule type" value="Genomic_DNA"/>
</dbReference>
<evidence type="ECO:0000313" key="1">
    <source>
        <dbReference type="EMBL" id="REG96043.1"/>
    </source>
</evidence>
<gene>
    <name evidence="1" type="ORF">C8P67_11115</name>
</gene>
<accession>A0A3E0EE61</accession>
<sequence>MSHLKKSIKNQSKINQKIIMKKSILLSGIALVLFSNISNAKNINNVSSGLFQNIISSDHNVEKQNDLAAQMDKSSLTDEADIFNPETVITFNQKTVKEIIAEGDKITENNNSGDMEYTAFEESMKEIIIQSDLIIENSVSNERYPLYVERTIEDEIAALELIIESTEVNKVSPLNFKKINSSIIHNSFNSNRFIGMN</sequence>
<keyword evidence="2" id="KW-1185">Reference proteome</keyword>
<dbReference type="AlphaFoldDB" id="A0A3E0EE61"/>
<organism evidence="1 2">
    <name type="scientific">Flavobacterium aquicola</name>
    <dbReference type="NCBI Taxonomy" id="1682742"/>
    <lineage>
        <taxon>Bacteria</taxon>
        <taxon>Pseudomonadati</taxon>
        <taxon>Bacteroidota</taxon>
        <taxon>Flavobacteriia</taxon>
        <taxon>Flavobacteriales</taxon>
        <taxon>Flavobacteriaceae</taxon>
        <taxon>Flavobacterium</taxon>
    </lineage>
</organism>
<proteinExistence type="predicted"/>
<dbReference type="Proteomes" id="UP000257136">
    <property type="component" value="Unassembled WGS sequence"/>
</dbReference>
<name>A0A3E0EE61_9FLAO</name>
<comment type="caution">
    <text evidence="1">The sequence shown here is derived from an EMBL/GenBank/DDBJ whole genome shotgun (WGS) entry which is preliminary data.</text>
</comment>
<protein>
    <submittedName>
        <fullName evidence="1">Uncharacterized protein</fullName>
    </submittedName>
</protein>